<feature type="region of interest" description="Disordered" evidence="1">
    <location>
        <begin position="203"/>
        <end position="234"/>
    </location>
</feature>
<feature type="transmembrane region" description="Helical" evidence="2">
    <location>
        <begin position="87"/>
        <end position="113"/>
    </location>
</feature>
<organism evidence="3 4">
    <name type="scientific">Gonium pectorale</name>
    <name type="common">Green alga</name>
    <dbReference type="NCBI Taxonomy" id="33097"/>
    <lineage>
        <taxon>Eukaryota</taxon>
        <taxon>Viridiplantae</taxon>
        <taxon>Chlorophyta</taxon>
        <taxon>core chlorophytes</taxon>
        <taxon>Chlorophyceae</taxon>
        <taxon>CS clade</taxon>
        <taxon>Chlamydomonadales</taxon>
        <taxon>Volvocaceae</taxon>
        <taxon>Gonium</taxon>
    </lineage>
</organism>
<dbReference type="GO" id="GO:0005227">
    <property type="term" value="F:calcium-activated cation channel activity"/>
    <property type="evidence" value="ECO:0007669"/>
    <property type="project" value="InterPro"/>
</dbReference>
<evidence type="ECO:0000256" key="1">
    <source>
        <dbReference type="SAM" id="MobiDB-lite"/>
    </source>
</evidence>
<evidence type="ECO:0008006" key="5">
    <source>
        <dbReference type="Google" id="ProtNLM"/>
    </source>
</evidence>
<reference evidence="4" key="1">
    <citation type="journal article" date="2016" name="Nat. Commun.">
        <title>The Gonium pectorale genome demonstrates co-option of cell cycle regulation during the evolution of multicellularity.</title>
        <authorList>
            <person name="Hanschen E.R."/>
            <person name="Marriage T.N."/>
            <person name="Ferris P.J."/>
            <person name="Hamaji T."/>
            <person name="Toyoda A."/>
            <person name="Fujiyama A."/>
            <person name="Neme R."/>
            <person name="Noguchi H."/>
            <person name="Minakuchi Y."/>
            <person name="Suzuki M."/>
            <person name="Kawai-Toyooka H."/>
            <person name="Smith D.R."/>
            <person name="Sparks H."/>
            <person name="Anderson J."/>
            <person name="Bakaric R."/>
            <person name="Luria V."/>
            <person name="Karger A."/>
            <person name="Kirschner M.W."/>
            <person name="Durand P.M."/>
            <person name="Michod R.E."/>
            <person name="Nozaki H."/>
            <person name="Olson B.J."/>
        </authorList>
    </citation>
    <scope>NUCLEOTIDE SEQUENCE [LARGE SCALE GENOMIC DNA]</scope>
    <source>
        <strain evidence="4">NIES-2863</strain>
    </source>
</reference>
<evidence type="ECO:0000256" key="2">
    <source>
        <dbReference type="SAM" id="Phobius"/>
    </source>
</evidence>
<feature type="region of interest" description="Disordered" evidence="1">
    <location>
        <begin position="249"/>
        <end position="280"/>
    </location>
</feature>
<feature type="compositionally biased region" description="Gly residues" evidence="1">
    <location>
        <begin position="1217"/>
        <end position="1228"/>
    </location>
</feature>
<feature type="transmembrane region" description="Helical" evidence="2">
    <location>
        <begin position="846"/>
        <end position="869"/>
    </location>
</feature>
<dbReference type="Proteomes" id="UP000075714">
    <property type="component" value="Unassembled WGS sequence"/>
</dbReference>
<feature type="transmembrane region" description="Helical" evidence="2">
    <location>
        <begin position="6"/>
        <end position="28"/>
    </location>
</feature>
<accession>A0A150GXK4</accession>
<feature type="region of interest" description="Disordered" evidence="1">
    <location>
        <begin position="1373"/>
        <end position="1405"/>
    </location>
</feature>
<proteinExistence type="predicted"/>
<feature type="transmembrane region" description="Helical" evidence="2">
    <location>
        <begin position="663"/>
        <end position="681"/>
    </location>
</feature>
<name>A0A150GXK4_GONPE</name>
<feature type="transmembrane region" description="Helical" evidence="2">
    <location>
        <begin position="909"/>
        <end position="929"/>
    </location>
</feature>
<feature type="compositionally biased region" description="Low complexity" evidence="1">
    <location>
        <begin position="1373"/>
        <end position="1383"/>
    </location>
</feature>
<sequence>MLPWLVWMMLWMMLCSLPYLIVINTSVFTDHEHRHDYKYGVKMYDSFVLPSLTFGAILDDKKDNGTLQYMNTNVANTWKGPMRKGTFLTWISLLDAGATLAVTAAVVVLFFAADRWLSKVDLRTREVADYSVIVGGLPPTVTATEIGEYFADHFGGRSPEDKVMDVLLVKDLSRVLKECKNVDREEQLKRFVAKQMKAQAETEAGVAEAEAEAEAGEEQAEDQPLPTPAELLAGGAGLPLLPAMPCCRTDADANGADGGPRSSPPPARRGTDDRSNTVAPAAAAAVSAASGSGKRAISGPNVRVPKLSGDMTRVLEEAEVRIRRSRSRIASTLEEAGGVHAPTRGAFVTFNTEQMRIRVCGELPSGWWSALLLRNRYPQLTHGGRRWRIWARQAAPPEDYLFENLATRIRTNMLIQAGTGLVMLCLVVVCAALITWLSAQSSRESRNLKWRSEAVLEGVRTGLALATSAASAGGSLIRAVASGASLDSVSAASAGSRGRRLAEAIDAGSNKTAYDAFCSAYLPVCGSYANIKYPGAHVNMSFGSEWAFTSSTARLLYERPVQQELLRCSKDGACAASYCLPCYCLGLSYAPTEDASADFLAHVQSACGAYWTAFDLQRDGIKTGISFVIAAVNGLLVFVLRVLKYSVERHWTTTDTELSFAVWAYAVKLVNSVAVLLIVNCSSLRNLQRKALEDVRWEGALEDQDSWMKKLALDGLYDDFTPGWYEDVGFSIQVLMMINVAGPLIRSASEWAVRWVVRARLRWAHCGGLAPPEDYHAAFRTPQFTLEARTADAAFTLTLAALFGSGMPLCYLLAGAALAAELAWGRTCLLSMRQPAQRYRKHLPRFLLVLLPPLLLLHSCFGLWMHTYFPAAMASMDLVAAASSGLDKPAIGNLSRNKWSARITQPNGLALLIYSILLAVWLLFGRWIIWGALKLLGRSCVRLAALLRGTPEEDGASDVSFAEALSTAKIAHMLRGARTYRMHHLTAYRAFLTGGTAGRLWAETQGAQRYTRLTTFCVRVVVEVAKAGQHVEEAREVETFDVSEEVITTPPRVLLLGEGAPSAAAGEGSQKPGGAPTAAPVALSGVPSAALQAAVLAQAAALSARTGAVVKRISLRRSLVSAGVAGAGASAGRSGSLATAAASGAAGATAAASAGVSLPLMPSYEFEIMVDGVVLDEPVPSAAAAATPVPTATAAAALEEDLRKVGAIAAPANSYKEGGGGRGGGCSSHGGSRHDGDRHAASESPLAAMVSRKSGVAAAGGATAAAALVQLAEALVVDGADGDAATVIQIKQRARLSEDGAAGRGGGVYGPAASVATMEVAAAAAEEATDAAVPTVGVPAEDAALCEQGAAGSQQEAPTPSAVMKVVGLEAAAPADPATAVTPSEEGGSAEVPVASADGGDDAPA</sequence>
<dbReference type="EMBL" id="LSYV01000005">
    <property type="protein sequence ID" value="KXZ54617.1"/>
    <property type="molecule type" value="Genomic_DNA"/>
</dbReference>
<feature type="region of interest" description="Disordered" evidence="1">
    <location>
        <begin position="1216"/>
        <end position="1245"/>
    </location>
</feature>
<keyword evidence="2" id="KW-0472">Membrane</keyword>
<feature type="transmembrane region" description="Helical" evidence="2">
    <location>
        <begin position="624"/>
        <end position="643"/>
    </location>
</feature>
<dbReference type="OrthoDB" id="297739at2759"/>
<evidence type="ECO:0000313" key="3">
    <source>
        <dbReference type="EMBL" id="KXZ54617.1"/>
    </source>
</evidence>
<dbReference type="STRING" id="33097.A0A150GXK4"/>
<feature type="transmembrane region" description="Helical" evidence="2">
    <location>
        <begin position="413"/>
        <end position="439"/>
    </location>
</feature>
<keyword evidence="2" id="KW-0812">Transmembrane</keyword>
<gene>
    <name evidence="3" type="ORF">GPECTOR_4g682</name>
</gene>
<comment type="caution">
    <text evidence="3">The sequence shown here is derived from an EMBL/GenBank/DDBJ whole genome shotgun (WGS) entry which is preliminary data.</text>
</comment>
<feature type="compositionally biased region" description="Acidic residues" evidence="1">
    <location>
        <begin position="209"/>
        <end position="221"/>
    </location>
</feature>
<keyword evidence="4" id="KW-1185">Reference proteome</keyword>
<dbReference type="PANTHER" id="PTHR13018:SF135">
    <property type="entry name" value="CSC1_OSCA1-LIKE 7TM REGION DOMAIN-CONTAINING PROTEIN"/>
    <property type="match status" value="1"/>
</dbReference>
<dbReference type="GO" id="GO:0005886">
    <property type="term" value="C:plasma membrane"/>
    <property type="evidence" value="ECO:0007669"/>
    <property type="project" value="TreeGrafter"/>
</dbReference>
<evidence type="ECO:0000313" key="4">
    <source>
        <dbReference type="Proteomes" id="UP000075714"/>
    </source>
</evidence>
<feature type="compositionally biased region" description="Basic and acidic residues" evidence="1">
    <location>
        <begin position="1232"/>
        <end position="1241"/>
    </location>
</feature>
<dbReference type="PANTHER" id="PTHR13018">
    <property type="entry name" value="PROBABLE MEMBRANE PROTEIN DUF221-RELATED"/>
    <property type="match status" value="1"/>
</dbReference>
<dbReference type="InterPro" id="IPR045122">
    <property type="entry name" value="Csc1-like"/>
</dbReference>
<protein>
    <recommendedName>
        <fullName evidence="5">CSC1/OSCA1-like cytosolic domain-containing protein</fullName>
    </recommendedName>
</protein>
<keyword evidence="2" id="KW-1133">Transmembrane helix</keyword>